<dbReference type="InterPro" id="IPR050417">
    <property type="entry name" value="Sugar_Epim/Isomerase"/>
</dbReference>
<dbReference type="PANTHER" id="PTHR43489">
    <property type="entry name" value="ISOMERASE"/>
    <property type="match status" value="1"/>
</dbReference>
<keyword evidence="4" id="KW-1185">Reference proteome</keyword>
<dbReference type="InterPro" id="IPR036237">
    <property type="entry name" value="Xyl_isomerase-like_sf"/>
</dbReference>
<dbReference type="EMBL" id="BMDJ01000003">
    <property type="protein sequence ID" value="GGI24483.1"/>
    <property type="molecule type" value="Genomic_DNA"/>
</dbReference>
<dbReference type="RefSeq" id="WP_188412437.1">
    <property type="nucleotide sequence ID" value="NZ_BMDJ01000003.1"/>
</dbReference>
<dbReference type="Pfam" id="PF01261">
    <property type="entry name" value="AP_endonuc_2"/>
    <property type="match status" value="1"/>
</dbReference>
<dbReference type="PANTHER" id="PTHR43489:SF7">
    <property type="entry name" value="3-DEHYDRO-D-GULOSIDE 4-EPIMERASE-RELATED"/>
    <property type="match status" value="1"/>
</dbReference>
<dbReference type="InterPro" id="IPR013022">
    <property type="entry name" value="Xyl_isomerase-like_TIM-brl"/>
</dbReference>
<name>A0ABQ2BFM9_9SPHI</name>
<evidence type="ECO:0000259" key="2">
    <source>
        <dbReference type="Pfam" id="PF01261"/>
    </source>
</evidence>
<comment type="caution">
    <text evidence="3">The sequence shown here is derived from an EMBL/GenBank/DDBJ whole genome shotgun (WGS) entry which is preliminary data.</text>
</comment>
<dbReference type="Proteomes" id="UP000645390">
    <property type="component" value="Unassembled WGS sequence"/>
</dbReference>
<evidence type="ECO:0000313" key="3">
    <source>
        <dbReference type="EMBL" id="GGI24483.1"/>
    </source>
</evidence>
<reference evidence="4" key="1">
    <citation type="journal article" date="2019" name="Int. J. Syst. Evol. Microbiol.">
        <title>The Global Catalogue of Microorganisms (GCM) 10K type strain sequencing project: providing services to taxonomists for standard genome sequencing and annotation.</title>
        <authorList>
            <consortium name="The Broad Institute Genomics Platform"/>
            <consortium name="The Broad Institute Genome Sequencing Center for Infectious Disease"/>
            <person name="Wu L."/>
            <person name="Ma J."/>
        </authorList>
    </citation>
    <scope>NUCLEOTIDE SEQUENCE [LARGE SCALE GENOMIC DNA]</scope>
    <source>
        <strain evidence="4">CCM 8939</strain>
    </source>
</reference>
<protein>
    <recommendedName>
        <fullName evidence="2">Xylose isomerase-like TIM barrel domain-containing protein</fullName>
    </recommendedName>
</protein>
<proteinExistence type="predicted"/>
<dbReference type="Gene3D" id="3.20.20.150">
    <property type="entry name" value="Divalent-metal-dependent TIM barrel enzymes"/>
    <property type="match status" value="1"/>
</dbReference>
<evidence type="ECO:0000313" key="4">
    <source>
        <dbReference type="Proteomes" id="UP000645390"/>
    </source>
</evidence>
<sequence length="290" mass="32396">MRFKDLYFFAFLVILTFYSFKPITQSAPLLGIATSLDRDSIVYSSGFRMLGESVRKMLSPTLTDKVFNENVKQIKTAKCKVIMCNLFYPGTLKIAGPDVNEEKVLAYSDSVLYRAGQAGVKFIVLGSGGSRNIPAGYDLSKAESDFISLGKRLGSLARKHNVTIVFENLEKTETNFITSLKSAASIVRRVNDANFRLNADVFHMMREGELPSEIIAAGKLVAFCELAEKEKRSLPGVMGDDFKPYLRALKKIKYNGFIFIEGNIVDANVEIPNAFKYLSGQIREVYTENK</sequence>
<accession>A0ABQ2BFM9</accession>
<feature type="domain" description="Xylose isomerase-like TIM barrel" evidence="2">
    <location>
        <begin position="55"/>
        <end position="263"/>
    </location>
</feature>
<keyword evidence="1" id="KW-0413">Isomerase</keyword>
<organism evidence="3 4">
    <name type="scientific">Pedobacter mendelii</name>
    <dbReference type="NCBI Taxonomy" id="1908240"/>
    <lineage>
        <taxon>Bacteria</taxon>
        <taxon>Pseudomonadati</taxon>
        <taxon>Bacteroidota</taxon>
        <taxon>Sphingobacteriia</taxon>
        <taxon>Sphingobacteriales</taxon>
        <taxon>Sphingobacteriaceae</taxon>
        <taxon>Pedobacter</taxon>
    </lineage>
</organism>
<dbReference type="SUPFAM" id="SSF51658">
    <property type="entry name" value="Xylose isomerase-like"/>
    <property type="match status" value="1"/>
</dbReference>
<evidence type="ECO:0000256" key="1">
    <source>
        <dbReference type="ARBA" id="ARBA00023235"/>
    </source>
</evidence>
<gene>
    <name evidence="3" type="ORF">GCM10008119_12880</name>
</gene>